<dbReference type="AlphaFoldDB" id="A0AAN9EA03"/>
<keyword evidence="2" id="KW-1185">Reference proteome</keyword>
<sequence>MGKIKQMMNHYGNERIKKETYCYGAYIFFSEHVMVGLKGKLLINQTESLSCPLMHEQINTYLRGALYVFGEEIFGGQRTLILLAMFEKFLIELSAFLGRSMEKRFILLFLLHNLISLKMKPKQGLKLMELSQVLIASDLYNILLFSFPRIRI</sequence>
<organism evidence="1 2">
    <name type="scientific">Crotalaria pallida</name>
    <name type="common">Smooth rattlebox</name>
    <name type="synonym">Crotalaria striata</name>
    <dbReference type="NCBI Taxonomy" id="3830"/>
    <lineage>
        <taxon>Eukaryota</taxon>
        <taxon>Viridiplantae</taxon>
        <taxon>Streptophyta</taxon>
        <taxon>Embryophyta</taxon>
        <taxon>Tracheophyta</taxon>
        <taxon>Spermatophyta</taxon>
        <taxon>Magnoliopsida</taxon>
        <taxon>eudicotyledons</taxon>
        <taxon>Gunneridae</taxon>
        <taxon>Pentapetalae</taxon>
        <taxon>rosids</taxon>
        <taxon>fabids</taxon>
        <taxon>Fabales</taxon>
        <taxon>Fabaceae</taxon>
        <taxon>Papilionoideae</taxon>
        <taxon>50 kb inversion clade</taxon>
        <taxon>genistoids sensu lato</taxon>
        <taxon>core genistoids</taxon>
        <taxon>Crotalarieae</taxon>
        <taxon>Crotalaria</taxon>
    </lineage>
</organism>
<gene>
    <name evidence="1" type="ORF">RIF29_35312</name>
</gene>
<protein>
    <submittedName>
        <fullName evidence="1">Uncharacterized protein</fullName>
    </submittedName>
</protein>
<proteinExistence type="predicted"/>
<accession>A0AAN9EA03</accession>
<evidence type="ECO:0000313" key="2">
    <source>
        <dbReference type="Proteomes" id="UP001372338"/>
    </source>
</evidence>
<dbReference type="Proteomes" id="UP001372338">
    <property type="component" value="Unassembled WGS sequence"/>
</dbReference>
<comment type="caution">
    <text evidence="1">The sequence shown here is derived from an EMBL/GenBank/DDBJ whole genome shotgun (WGS) entry which is preliminary data.</text>
</comment>
<name>A0AAN9EA03_CROPI</name>
<dbReference type="EMBL" id="JAYWIO010000007">
    <property type="protein sequence ID" value="KAK7251790.1"/>
    <property type="molecule type" value="Genomic_DNA"/>
</dbReference>
<reference evidence="1 2" key="1">
    <citation type="submission" date="2024-01" db="EMBL/GenBank/DDBJ databases">
        <title>The genomes of 5 underutilized Papilionoideae crops provide insights into root nodulation and disease resistanc.</title>
        <authorList>
            <person name="Yuan L."/>
        </authorList>
    </citation>
    <scope>NUCLEOTIDE SEQUENCE [LARGE SCALE GENOMIC DNA]</scope>
    <source>
        <strain evidence="1">ZHUSHIDOU_FW_LH</strain>
        <tissue evidence="1">Leaf</tissue>
    </source>
</reference>
<evidence type="ECO:0000313" key="1">
    <source>
        <dbReference type="EMBL" id="KAK7251790.1"/>
    </source>
</evidence>